<feature type="binding site" evidence="16">
    <location>
        <position position="69"/>
    </location>
    <ligand>
        <name>Ca(2+)</name>
        <dbReference type="ChEBI" id="CHEBI:29108"/>
        <label>1</label>
    </ligand>
</feature>
<evidence type="ECO:0000256" key="14">
    <source>
        <dbReference type="ARBA" id="ARBA00023324"/>
    </source>
</evidence>
<dbReference type="GO" id="GO:0020037">
    <property type="term" value="F:heme binding"/>
    <property type="evidence" value="ECO:0007669"/>
    <property type="project" value="UniProtKB-UniRule"/>
</dbReference>
<keyword evidence="5 19" id="KW-0964">Secreted</keyword>
<feature type="disulfide bond" evidence="18">
    <location>
        <begin position="28"/>
        <end position="109"/>
    </location>
</feature>
<evidence type="ECO:0000256" key="10">
    <source>
        <dbReference type="ARBA" id="ARBA00022837"/>
    </source>
</evidence>
<comment type="catalytic activity">
    <reaction evidence="1 19">
        <text>2 a phenolic donor + H2O2 = 2 a phenolic radical donor + 2 H2O</text>
        <dbReference type="Rhea" id="RHEA:56136"/>
        <dbReference type="ChEBI" id="CHEBI:15377"/>
        <dbReference type="ChEBI" id="CHEBI:16240"/>
        <dbReference type="ChEBI" id="CHEBI:139520"/>
        <dbReference type="ChEBI" id="CHEBI:139521"/>
        <dbReference type="EC" id="1.11.1.7"/>
    </reaction>
</comment>
<evidence type="ECO:0000259" key="20">
    <source>
        <dbReference type="PROSITE" id="PS50873"/>
    </source>
</evidence>
<comment type="caution">
    <text evidence="21">The sequence shown here is derived from an EMBL/GenBank/DDBJ whole genome shotgun (WGS) entry which is preliminary data.</text>
</comment>
<gene>
    <name evidence="21" type="ORF">RJ640_029483</name>
</gene>
<dbReference type="PROSITE" id="PS00436">
    <property type="entry name" value="PEROXIDASE_2"/>
    <property type="match status" value="1"/>
</dbReference>
<feature type="binding site" evidence="16">
    <location>
        <position position="243"/>
    </location>
    <ligand>
        <name>Ca(2+)</name>
        <dbReference type="ChEBI" id="CHEBI:29108"/>
        <label>2</label>
    </ligand>
</feature>
<feature type="binding site" evidence="16">
    <location>
        <position position="248"/>
    </location>
    <ligand>
        <name>Ca(2+)</name>
        <dbReference type="ChEBI" id="CHEBI:29108"/>
        <label>2</label>
    </ligand>
</feature>
<evidence type="ECO:0000256" key="8">
    <source>
        <dbReference type="ARBA" id="ARBA00022723"/>
    </source>
</evidence>
<feature type="binding site" evidence="16">
    <location>
        <position position="240"/>
    </location>
    <ligand>
        <name>Ca(2+)</name>
        <dbReference type="ChEBI" id="CHEBI:29108"/>
        <label>2</label>
    </ligand>
</feature>
<evidence type="ECO:0000256" key="3">
    <source>
        <dbReference type="ARBA" id="ARBA00006873"/>
    </source>
</evidence>
<dbReference type="PANTHER" id="PTHR31517">
    <property type="match status" value="1"/>
</dbReference>
<keyword evidence="7 19" id="KW-0349">Heme</keyword>
<comment type="similarity">
    <text evidence="3">Belongs to the peroxidase family. Ascorbate peroxidase subfamily.</text>
</comment>
<dbReference type="SUPFAM" id="SSF48113">
    <property type="entry name" value="Heme-dependent peroxidases"/>
    <property type="match status" value="1"/>
</dbReference>
<evidence type="ECO:0000313" key="22">
    <source>
        <dbReference type="Proteomes" id="UP001187471"/>
    </source>
</evidence>
<proteinExistence type="inferred from homology"/>
<dbReference type="GO" id="GO:0042744">
    <property type="term" value="P:hydrogen peroxide catabolic process"/>
    <property type="evidence" value="ECO:0007669"/>
    <property type="project" value="UniProtKB-KW"/>
</dbReference>
<keyword evidence="13 18" id="KW-1015">Disulfide bond</keyword>
<feature type="active site" description="Proton acceptor" evidence="15">
    <location>
        <position position="59"/>
    </location>
</feature>
<dbReference type="Proteomes" id="UP001187471">
    <property type="component" value="Unassembled WGS sequence"/>
</dbReference>
<evidence type="ECO:0000256" key="5">
    <source>
        <dbReference type="ARBA" id="ARBA00022525"/>
    </source>
</evidence>
<evidence type="ECO:0000256" key="1">
    <source>
        <dbReference type="ARBA" id="ARBA00000189"/>
    </source>
</evidence>
<feature type="binding site" evidence="16">
    <location>
        <position position="65"/>
    </location>
    <ligand>
        <name>Ca(2+)</name>
        <dbReference type="ChEBI" id="CHEBI:29108"/>
        <label>1</label>
    </ligand>
</feature>
<dbReference type="EC" id="1.11.1.7" evidence="4 19"/>
<feature type="binding site" evidence="16">
    <location>
        <position position="188"/>
    </location>
    <ligand>
        <name>Ca(2+)</name>
        <dbReference type="ChEBI" id="CHEBI:29108"/>
        <label>2</label>
    </ligand>
</feature>
<dbReference type="GO" id="GO:0005576">
    <property type="term" value="C:extracellular region"/>
    <property type="evidence" value="ECO:0007669"/>
    <property type="project" value="UniProtKB-SubCell"/>
</dbReference>
<dbReference type="AlphaFoldDB" id="A0AA88RQQ1"/>
<dbReference type="PROSITE" id="PS00435">
    <property type="entry name" value="PEROXIDASE_1"/>
    <property type="match status" value="1"/>
</dbReference>
<feature type="disulfide bond" evidence="18">
    <location>
        <begin position="194"/>
        <end position="226"/>
    </location>
</feature>
<dbReference type="GO" id="GO:0046872">
    <property type="term" value="F:metal ion binding"/>
    <property type="evidence" value="ECO:0007669"/>
    <property type="project" value="UniProtKB-UniRule"/>
</dbReference>
<dbReference type="EMBL" id="JAVXUO010000208">
    <property type="protein sequence ID" value="KAK2994368.1"/>
    <property type="molecule type" value="Genomic_DNA"/>
</dbReference>
<feature type="disulfide bond" evidence="18">
    <location>
        <begin position="61"/>
        <end position="66"/>
    </location>
</feature>
<evidence type="ECO:0000256" key="9">
    <source>
        <dbReference type="ARBA" id="ARBA00022729"/>
    </source>
</evidence>
<evidence type="ECO:0000256" key="17">
    <source>
        <dbReference type="PIRSR" id="PIRSR600823-4"/>
    </source>
</evidence>
<evidence type="ECO:0000256" key="12">
    <source>
        <dbReference type="ARBA" id="ARBA00023004"/>
    </source>
</evidence>
<feature type="binding site" evidence="16">
    <location>
        <position position="60"/>
    </location>
    <ligand>
        <name>Ca(2+)</name>
        <dbReference type="ChEBI" id="CHEBI:29108"/>
        <label>1</label>
    </ligand>
</feature>
<keyword evidence="14 19" id="KW-0376">Hydrogen peroxide</keyword>
<dbReference type="GO" id="GO:0140825">
    <property type="term" value="F:lactoperoxidase activity"/>
    <property type="evidence" value="ECO:0007669"/>
    <property type="project" value="UniProtKB-EC"/>
</dbReference>
<feature type="site" description="Transition state stabilizer" evidence="17">
    <location>
        <position position="55"/>
    </location>
</feature>
<evidence type="ECO:0000256" key="7">
    <source>
        <dbReference type="ARBA" id="ARBA00022617"/>
    </source>
</evidence>
<comment type="similarity">
    <text evidence="19">Belongs to the peroxidase family. Classical plant (class III) peroxidase subfamily.</text>
</comment>
<keyword evidence="8 16" id="KW-0479">Metal-binding</keyword>
<accession>A0AA88RQQ1</accession>
<feature type="binding site" description="axial binding residue" evidence="16">
    <location>
        <position position="187"/>
    </location>
    <ligand>
        <name>heme b</name>
        <dbReference type="ChEBI" id="CHEBI:60344"/>
    </ligand>
    <ligandPart>
        <name>Fe</name>
        <dbReference type="ChEBI" id="CHEBI:18248"/>
    </ligandPart>
</feature>
<dbReference type="InterPro" id="IPR010255">
    <property type="entry name" value="Haem_peroxidase_sf"/>
</dbReference>
<evidence type="ECO:0000256" key="18">
    <source>
        <dbReference type="PIRSR" id="PIRSR600823-5"/>
    </source>
</evidence>
<keyword evidence="12 16" id="KW-0408">Iron</keyword>
<feature type="signal peptide" evidence="19">
    <location>
        <begin position="1"/>
        <end position="17"/>
    </location>
</feature>
<dbReference type="PRINTS" id="PR00461">
    <property type="entry name" value="PLPEROXIDASE"/>
</dbReference>
<dbReference type="Gene3D" id="1.10.420.10">
    <property type="entry name" value="Peroxidase, domain 2"/>
    <property type="match status" value="1"/>
</dbReference>
<dbReference type="FunFam" id="1.10.420.10:FF:000007">
    <property type="entry name" value="Peroxidase"/>
    <property type="match status" value="1"/>
</dbReference>
<dbReference type="FunFam" id="1.10.520.10:FF:000008">
    <property type="entry name" value="Peroxidase"/>
    <property type="match status" value="1"/>
</dbReference>
<evidence type="ECO:0000256" key="19">
    <source>
        <dbReference type="RuleBase" id="RU362060"/>
    </source>
</evidence>
<evidence type="ECO:0000256" key="15">
    <source>
        <dbReference type="PIRSR" id="PIRSR600823-1"/>
    </source>
</evidence>
<comment type="cofactor">
    <cofactor evidence="16 19">
        <name>Ca(2+)</name>
        <dbReference type="ChEBI" id="CHEBI:29108"/>
    </cofactor>
    <text evidence="16 19">Binds 2 calcium ions per subunit.</text>
</comment>
<dbReference type="Gene3D" id="1.10.520.10">
    <property type="match status" value="1"/>
</dbReference>
<feature type="binding site" evidence="16">
    <location>
        <position position="63"/>
    </location>
    <ligand>
        <name>Ca(2+)</name>
        <dbReference type="ChEBI" id="CHEBI:29108"/>
        <label>1</label>
    </ligand>
</feature>
<keyword evidence="10 16" id="KW-0106">Calcium</keyword>
<dbReference type="InterPro" id="IPR033905">
    <property type="entry name" value="Secretory_peroxidase"/>
</dbReference>
<dbReference type="InterPro" id="IPR019793">
    <property type="entry name" value="Peroxidases_heam-ligand_BS"/>
</dbReference>
<evidence type="ECO:0000256" key="2">
    <source>
        <dbReference type="ARBA" id="ARBA00002322"/>
    </source>
</evidence>
<evidence type="ECO:0000256" key="4">
    <source>
        <dbReference type="ARBA" id="ARBA00012313"/>
    </source>
</evidence>
<evidence type="ECO:0000256" key="13">
    <source>
        <dbReference type="ARBA" id="ARBA00023157"/>
    </source>
</evidence>
<protein>
    <recommendedName>
        <fullName evidence="4 19">Peroxidase</fullName>
        <ecNumber evidence="4 19">1.11.1.7</ecNumber>
    </recommendedName>
</protein>
<sequence length="331" mass="36289">MALPFLLLLLLFPLAESKLNVDYYNKTCPQFLETMGRVITDKQLSSPTTAAGALRLFFHDCMVGGCDASLLITTNAFNKAERDADLDLSLPGDAFDLVIRAKTALELQCPGIVSCADIMAVAARDLVTMVGGPHYTVRLGRKDSLVSRASDVEGHIASPNMTLDKIISMFAAKGLNVQEMVALSGAHTIGFSHCSEFSNRIYNFSKTSQYDPSMNPKYAEGLRKLCANYTKDTGVSAFNDVMTPGKFDNMYYLNLQRGLGLLASDQAMASDPRTKPFVDLYAENQTAFFDTFAHAMQKVSIYMIKTGKKGEVRHRCDAFNSIQTGETKTTA</sequence>
<evidence type="ECO:0000313" key="21">
    <source>
        <dbReference type="EMBL" id="KAK2994368.1"/>
    </source>
</evidence>
<dbReference type="InterPro" id="IPR019794">
    <property type="entry name" value="Peroxidases_AS"/>
</dbReference>
<feature type="domain" description="Plant heme peroxidase family profile" evidence="20">
    <location>
        <begin position="18"/>
        <end position="320"/>
    </location>
</feature>
<dbReference type="InterPro" id="IPR000823">
    <property type="entry name" value="Peroxidase_pln"/>
</dbReference>
<organism evidence="21 22">
    <name type="scientific">Escallonia rubra</name>
    <dbReference type="NCBI Taxonomy" id="112253"/>
    <lineage>
        <taxon>Eukaryota</taxon>
        <taxon>Viridiplantae</taxon>
        <taxon>Streptophyta</taxon>
        <taxon>Embryophyta</taxon>
        <taxon>Tracheophyta</taxon>
        <taxon>Spermatophyta</taxon>
        <taxon>Magnoliopsida</taxon>
        <taxon>eudicotyledons</taxon>
        <taxon>Gunneridae</taxon>
        <taxon>Pentapetalae</taxon>
        <taxon>asterids</taxon>
        <taxon>campanulids</taxon>
        <taxon>Escalloniales</taxon>
        <taxon>Escalloniaceae</taxon>
        <taxon>Escallonia</taxon>
    </lineage>
</organism>
<name>A0AA88RQQ1_9ASTE</name>
<keyword evidence="22" id="KW-1185">Reference proteome</keyword>
<evidence type="ECO:0000256" key="6">
    <source>
        <dbReference type="ARBA" id="ARBA00022559"/>
    </source>
</evidence>
<dbReference type="GO" id="GO:0006979">
    <property type="term" value="P:response to oxidative stress"/>
    <property type="evidence" value="ECO:0007669"/>
    <property type="project" value="UniProtKB-UniRule"/>
</dbReference>
<feature type="chain" id="PRO_5041517584" description="Peroxidase" evidence="19">
    <location>
        <begin position="18"/>
        <end position="331"/>
    </location>
</feature>
<comment type="subcellular location">
    <subcellularLocation>
        <location evidence="19">Secreted</location>
    </subcellularLocation>
</comment>
<dbReference type="PRINTS" id="PR00458">
    <property type="entry name" value="PEROXIDASE"/>
</dbReference>
<dbReference type="PANTHER" id="PTHR31517:SF17">
    <property type="entry name" value="PEROXIDASE 6"/>
    <property type="match status" value="1"/>
</dbReference>
<feature type="disulfide bond" evidence="18">
    <location>
        <begin position="115"/>
        <end position="316"/>
    </location>
</feature>
<keyword evidence="9 19" id="KW-0732">Signal</keyword>
<dbReference type="CDD" id="cd00693">
    <property type="entry name" value="secretory_peroxidase"/>
    <property type="match status" value="1"/>
</dbReference>
<keyword evidence="11 19" id="KW-0560">Oxidoreductase</keyword>
<dbReference type="InterPro" id="IPR002016">
    <property type="entry name" value="Haem_peroxidase"/>
</dbReference>
<feature type="binding site" evidence="16">
    <location>
        <position position="67"/>
    </location>
    <ligand>
        <name>Ca(2+)</name>
        <dbReference type="ChEBI" id="CHEBI:29108"/>
        <label>1</label>
    </ligand>
</feature>
<evidence type="ECO:0000256" key="16">
    <source>
        <dbReference type="PIRSR" id="PIRSR600823-3"/>
    </source>
</evidence>
<comment type="function">
    <text evidence="2">Removal of H(2)O(2), oxidation of toxic reductants, biosynthesis and degradation of lignin, suberization, auxin catabolism, response to environmental stresses such as wounding, pathogen attack and oxidative stress. These functions might be dependent on each isozyme/isoform in each plant tissue.</text>
</comment>
<feature type="binding site" evidence="16">
    <location>
        <position position="81"/>
    </location>
    <ligand>
        <name>Ca(2+)</name>
        <dbReference type="ChEBI" id="CHEBI:29108"/>
        <label>1</label>
    </ligand>
</feature>
<evidence type="ECO:0000256" key="11">
    <source>
        <dbReference type="ARBA" id="ARBA00023002"/>
    </source>
</evidence>
<dbReference type="Pfam" id="PF00141">
    <property type="entry name" value="peroxidase"/>
    <property type="match status" value="1"/>
</dbReference>
<dbReference type="PROSITE" id="PS50873">
    <property type="entry name" value="PEROXIDASE_4"/>
    <property type="match status" value="1"/>
</dbReference>
<keyword evidence="6 19" id="KW-0575">Peroxidase</keyword>
<reference evidence="21" key="1">
    <citation type="submission" date="2022-12" db="EMBL/GenBank/DDBJ databases">
        <title>Draft genome assemblies for two species of Escallonia (Escalloniales).</title>
        <authorList>
            <person name="Chanderbali A."/>
            <person name="Dervinis C."/>
            <person name="Anghel I."/>
            <person name="Soltis D."/>
            <person name="Soltis P."/>
            <person name="Zapata F."/>
        </authorList>
    </citation>
    <scope>NUCLEOTIDE SEQUENCE</scope>
    <source>
        <strain evidence="21">UCBG92.1500</strain>
        <tissue evidence="21">Leaf</tissue>
    </source>
</reference>
<comment type="cofactor">
    <cofactor evidence="16 19">
        <name>heme b</name>
        <dbReference type="ChEBI" id="CHEBI:60344"/>
    </cofactor>
    <text evidence="16 19">Binds 1 heme b (iron(II)-protoporphyrin IX) group per subunit.</text>
</comment>